<keyword evidence="7" id="KW-1185">Reference proteome</keyword>
<feature type="domain" description="FH2" evidence="5">
    <location>
        <begin position="444"/>
        <end position="848"/>
    </location>
</feature>
<keyword evidence="1" id="KW-0175">Coiled coil</keyword>
<dbReference type="SUPFAM" id="SSF101447">
    <property type="entry name" value="Formin homology 2 domain (FH2 domain)"/>
    <property type="match status" value="1"/>
</dbReference>
<dbReference type="PROSITE" id="PS51444">
    <property type="entry name" value="FH2"/>
    <property type="match status" value="1"/>
</dbReference>
<dbReference type="SUPFAM" id="SSF48371">
    <property type="entry name" value="ARM repeat"/>
    <property type="match status" value="1"/>
</dbReference>
<dbReference type="PROSITE" id="PS51231">
    <property type="entry name" value="DAD"/>
    <property type="match status" value="1"/>
</dbReference>
<dbReference type="InterPro" id="IPR010472">
    <property type="entry name" value="FH3_dom"/>
</dbReference>
<feature type="compositionally biased region" description="Basic and acidic residues" evidence="2">
    <location>
        <begin position="869"/>
        <end position="881"/>
    </location>
</feature>
<dbReference type="PANTHER" id="PTHR45725:SF1">
    <property type="entry name" value="DISHEVELLED ASSOCIATED ACTIVATOR OF MORPHOGENESIS, ISOFORM D"/>
    <property type="match status" value="1"/>
</dbReference>
<feature type="region of interest" description="Disordered" evidence="2">
    <location>
        <begin position="831"/>
        <end position="881"/>
    </location>
</feature>
<dbReference type="InterPro" id="IPR014767">
    <property type="entry name" value="DAD_dom"/>
</dbReference>
<evidence type="ECO:0000259" key="4">
    <source>
        <dbReference type="PROSITE" id="PS51232"/>
    </source>
</evidence>
<dbReference type="Pfam" id="PF02181">
    <property type="entry name" value="FH2"/>
    <property type="match status" value="1"/>
</dbReference>
<evidence type="ECO:0000256" key="2">
    <source>
        <dbReference type="SAM" id="MobiDB-lite"/>
    </source>
</evidence>
<dbReference type="SMART" id="SM00498">
    <property type="entry name" value="FH2"/>
    <property type="match status" value="1"/>
</dbReference>
<feature type="coiled-coil region" evidence="1">
    <location>
        <begin position="283"/>
        <end position="338"/>
    </location>
</feature>
<dbReference type="GO" id="GO:0003779">
    <property type="term" value="F:actin binding"/>
    <property type="evidence" value="ECO:0007669"/>
    <property type="project" value="InterPro"/>
</dbReference>
<evidence type="ECO:0000256" key="1">
    <source>
        <dbReference type="SAM" id="Coils"/>
    </source>
</evidence>
<dbReference type="InterPro" id="IPR016024">
    <property type="entry name" value="ARM-type_fold"/>
</dbReference>
<dbReference type="InterPro" id="IPR051425">
    <property type="entry name" value="Formin_Homology"/>
</dbReference>
<dbReference type="PROSITE" id="PS51232">
    <property type="entry name" value="GBD_FH3"/>
    <property type="match status" value="1"/>
</dbReference>
<feature type="region of interest" description="Disordered" evidence="2">
    <location>
        <begin position="377"/>
        <end position="457"/>
    </location>
</feature>
<dbReference type="SMART" id="SM01140">
    <property type="entry name" value="Drf_GBD"/>
    <property type="match status" value="1"/>
</dbReference>
<evidence type="ECO:0000313" key="6">
    <source>
        <dbReference type="EnsemblMetazoa" id="CLYHEMP025706.1"/>
    </source>
</evidence>
<dbReference type="EnsemblMetazoa" id="CLYHEMT025706.1">
    <property type="protein sequence ID" value="CLYHEMP025706.1"/>
    <property type="gene ID" value="CLYHEMG025706"/>
</dbReference>
<dbReference type="Pfam" id="PF06371">
    <property type="entry name" value="Drf_GBD"/>
    <property type="match status" value="1"/>
</dbReference>
<feature type="domain" description="GBD/FH3" evidence="4">
    <location>
        <begin position="1"/>
        <end position="252"/>
    </location>
</feature>
<dbReference type="Gene3D" id="1.20.58.2220">
    <property type="entry name" value="Formin, FH2 domain"/>
    <property type="match status" value="1"/>
</dbReference>
<sequence length="943" mass="106313">MDWETCESTVHTACIGCLKALMNNTNGRSEVLAHPNCINIITQSLITENVKTKTAVLEILGACCLVPGGHKKVLDAMCHYQQYAEERTRFQTIINDLDRSTGLFRDEFSSKIAIMSFINAALRYGAGADHLEFRIHLRYELLMLGLQPIMDKLRKLENPTLGRHLDFFDMVRNEDEKELTKRYGVQQIDAKSASSMLDVLKQKIGHTPSYVHLLSIMQHLLLLPVDAKKGLSYWRIIDRIIQEIALQQRDGTDPDMAPIDIHVKHIIEKMTTEDFKDDTVSKLAKRESEMAEMRSTVEKMADKLDKETREHEETKKRCDELINKAKKLEQQLNVEMVSRMKLEEVVKEVGASIPDDAKIANLASMGALPPSMIAAAAASSPASPPPPPNMGALPPPPAPPGFGPPPPPQPPGMGGFAPPPPPPAPGGPPPPPGMGLPGFNNKKKSKLPKPSQPLKSFNWTKIPDVKLKGTIFSDLDENQIIPLLDFKRIDKAFSAYQKKEKDPEQDQEDGGSVLNFKPKELSFIDNRRAQNCQIMLKNVNQPNEVIREAVCTMDVEDRLTRDMVEQMLKFIPTPDEANLFNTHANESHQFAAGDSYLYEMSKIPHFEQRLKALYYQKGFSERVGDIKPKIECVIRACKQVSRSKRLKTLFEVILCFGNYMNKGSRANASGFKVSSLNKIIDTKSSSDKRVTLLHFIITVLEMKFPSVFQLEEELPDIRSAAKVNPAELTKELQLLRAGIVEIEKELQYQSTLKKKDRLPNDRFVETVGSFVKVANFSIQEVDEIYKEMEDRLVKTFSLFGEDPKSTAGEDFFGVFNGFLNSFAESKGENVQMQKQKEEEERKAKSLAQQREKERQRSAAKKLMSDNLSAEDKRKSLSERSPGEFDDLISALRTGDVFGDEMTMFSKQGRKRTGKQRNAVNAPKKMSVIDRDRRVDQTAIAEML</sequence>
<dbReference type="PANTHER" id="PTHR45725">
    <property type="entry name" value="FORMIN HOMOLOGY 2 FAMILY MEMBER"/>
    <property type="match status" value="1"/>
</dbReference>
<proteinExistence type="predicted"/>
<dbReference type="Gene3D" id="1.10.238.150">
    <property type="entry name" value="Formin, FH3 diaphanous domain"/>
    <property type="match status" value="1"/>
</dbReference>
<dbReference type="SMART" id="SM01139">
    <property type="entry name" value="Drf_FH3"/>
    <property type="match status" value="1"/>
</dbReference>
<dbReference type="GO" id="GO:0031267">
    <property type="term" value="F:small GTPase binding"/>
    <property type="evidence" value="ECO:0007669"/>
    <property type="project" value="InterPro"/>
</dbReference>
<feature type="domain" description="DAD" evidence="3">
    <location>
        <begin position="877"/>
        <end position="917"/>
    </location>
</feature>
<dbReference type="InterPro" id="IPR014768">
    <property type="entry name" value="GBD/FH3_dom"/>
</dbReference>
<feature type="compositionally biased region" description="Pro residues" evidence="2">
    <location>
        <begin position="382"/>
        <end position="434"/>
    </location>
</feature>
<dbReference type="Proteomes" id="UP000594262">
    <property type="component" value="Unplaced"/>
</dbReference>
<dbReference type="AlphaFoldDB" id="A0A7M5XLA5"/>
<dbReference type="GO" id="GO:0030036">
    <property type="term" value="P:actin cytoskeleton organization"/>
    <property type="evidence" value="ECO:0007669"/>
    <property type="project" value="InterPro"/>
</dbReference>
<reference evidence="6" key="1">
    <citation type="submission" date="2021-01" db="UniProtKB">
        <authorList>
            <consortium name="EnsemblMetazoa"/>
        </authorList>
    </citation>
    <scope>IDENTIFICATION</scope>
</reference>
<dbReference type="OrthoDB" id="6019351at2759"/>
<feature type="region of interest" description="Disordered" evidence="2">
    <location>
        <begin position="905"/>
        <end position="925"/>
    </location>
</feature>
<feature type="compositionally biased region" description="Basic and acidic residues" evidence="2">
    <location>
        <begin position="834"/>
        <end position="856"/>
    </location>
</feature>
<accession>A0A7M5XLA5</accession>
<dbReference type="InterPro" id="IPR042201">
    <property type="entry name" value="FH2_Formin_sf"/>
</dbReference>
<evidence type="ECO:0000259" key="5">
    <source>
        <dbReference type="PROSITE" id="PS51444"/>
    </source>
</evidence>
<protein>
    <submittedName>
        <fullName evidence="6">Uncharacterized protein</fullName>
    </submittedName>
</protein>
<dbReference type="Pfam" id="PF06367">
    <property type="entry name" value="Drf_FH3"/>
    <property type="match status" value="1"/>
</dbReference>
<evidence type="ECO:0000313" key="7">
    <source>
        <dbReference type="Proteomes" id="UP000594262"/>
    </source>
</evidence>
<dbReference type="InterPro" id="IPR011989">
    <property type="entry name" value="ARM-like"/>
</dbReference>
<evidence type="ECO:0000259" key="3">
    <source>
        <dbReference type="PROSITE" id="PS51231"/>
    </source>
</evidence>
<dbReference type="Gene3D" id="1.25.10.10">
    <property type="entry name" value="Leucine-rich Repeat Variant"/>
    <property type="match status" value="1"/>
</dbReference>
<dbReference type="InterPro" id="IPR010473">
    <property type="entry name" value="GTPase-bd"/>
</dbReference>
<name>A0A7M5XLA5_9CNID</name>
<dbReference type="InterPro" id="IPR015425">
    <property type="entry name" value="FH2_Formin"/>
</dbReference>
<organism evidence="6 7">
    <name type="scientific">Clytia hemisphaerica</name>
    <dbReference type="NCBI Taxonomy" id="252671"/>
    <lineage>
        <taxon>Eukaryota</taxon>
        <taxon>Metazoa</taxon>
        <taxon>Cnidaria</taxon>
        <taxon>Hydrozoa</taxon>
        <taxon>Hydroidolina</taxon>
        <taxon>Leptothecata</taxon>
        <taxon>Obeliida</taxon>
        <taxon>Clytiidae</taxon>
        <taxon>Clytia</taxon>
    </lineage>
</organism>